<dbReference type="GO" id="GO:0046872">
    <property type="term" value="F:metal ion binding"/>
    <property type="evidence" value="ECO:0007669"/>
    <property type="project" value="UniProtKB-KW"/>
</dbReference>
<keyword evidence="9" id="KW-0862">Zinc</keyword>
<keyword evidence="4" id="KW-1003">Cell membrane</keyword>
<evidence type="ECO:0000256" key="1">
    <source>
        <dbReference type="ARBA" id="ARBA00001947"/>
    </source>
</evidence>
<dbReference type="PANTHER" id="PTHR35864">
    <property type="entry name" value="ZINC METALLOPROTEASE MJ0611-RELATED"/>
    <property type="match status" value="1"/>
</dbReference>
<comment type="similarity">
    <text evidence="3">Belongs to the peptidase M50B family.</text>
</comment>
<keyword evidence="10 13" id="KW-1133">Transmembrane helix</keyword>
<keyword evidence="7" id="KW-0479">Metal-binding</keyword>
<dbReference type="CDD" id="cd06158">
    <property type="entry name" value="S2P-M50_like_1"/>
    <property type="match status" value="1"/>
</dbReference>
<dbReference type="EMBL" id="ACZI02000003">
    <property type="protein sequence ID" value="EFV13957.1"/>
    <property type="molecule type" value="Genomic_DNA"/>
</dbReference>
<dbReference type="RefSeq" id="WP_007468752.1">
    <property type="nucleotide sequence ID" value="NZ_KI391954.1"/>
</dbReference>
<evidence type="ECO:0000256" key="3">
    <source>
        <dbReference type="ARBA" id="ARBA00007931"/>
    </source>
</evidence>
<evidence type="ECO:0000256" key="8">
    <source>
        <dbReference type="ARBA" id="ARBA00022801"/>
    </source>
</evidence>
<keyword evidence="15" id="KW-1185">Reference proteome</keyword>
<protein>
    <recommendedName>
        <fullName evidence="16">Zn-dependent protease</fullName>
    </recommendedName>
</protein>
<feature type="transmembrane region" description="Helical" evidence="13">
    <location>
        <begin position="128"/>
        <end position="154"/>
    </location>
</feature>
<evidence type="ECO:0000256" key="2">
    <source>
        <dbReference type="ARBA" id="ARBA00004651"/>
    </source>
</evidence>
<keyword evidence="8" id="KW-0378">Hydrolase</keyword>
<evidence type="ECO:0000256" key="9">
    <source>
        <dbReference type="ARBA" id="ARBA00022833"/>
    </source>
</evidence>
<evidence type="ECO:0000256" key="11">
    <source>
        <dbReference type="ARBA" id="ARBA00023049"/>
    </source>
</evidence>
<keyword evidence="5" id="KW-0645">Protease</keyword>
<evidence type="ECO:0000256" key="13">
    <source>
        <dbReference type="SAM" id="Phobius"/>
    </source>
</evidence>
<proteinExistence type="inferred from homology"/>
<dbReference type="GO" id="GO:0005886">
    <property type="term" value="C:plasma membrane"/>
    <property type="evidence" value="ECO:0007669"/>
    <property type="project" value="UniProtKB-SubCell"/>
</dbReference>
<feature type="transmembrane region" description="Helical" evidence="13">
    <location>
        <begin position="44"/>
        <end position="68"/>
    </location>
</feature>
<dbReference type="GO" id="GO:0006508">
    <property type="term" value="P:proteolysis"/>
    <property type="evidence" value="ECO:0007669"/>
    <property type="project" value="UniProtKB-KW"/>
</dbReference>
<comment type="cofactor">
    <cofactor evidence="1">
        <name>Zn(2+)</name>
        <dbReference type="ChEBI" id="CHEBI:29105"/>
    </cofactor>
</comment>
<feature type="transmembrane region" description="Helical" evidence="13">
    <location>
        <begin position="225"/>
        <end position="248"/>
    </location>
</feature>
<accession>E5XNW2</accession>
<gene>
    <name evidence="14" type="ORF">HMPREF9336_01183</name>
</gene>
<evidence type="ECO:0008006" key="16">
    <source>
        <dbReference type="Google" id="ProtNLM"/>
    </source>
</evidence>
<keyword evidence="11" id="KW-0482">Metalloprotease</keyword>
<dbReference type="InterPro" id="IPR052348">
    <property type="entry name" value="Metallopeptidase_M50B"/>
</dbReference>
<sequence>MSYTSAFKGIRPSPVFFGLLGATALGGALAWVGEPGGALGRLGAFVFIFGGWLTTLCLHEFGHAFAAWRFGDHDVALKGYLDLDIRRYTDPLNSLVIPMVIILIGGIGLPGAAVYLDTQWMSKKQRTIISLAGPAANLIAAVLLLAAGAAGLASLTWFEWDGPGGGGVVQSGHLVFWAAVEFLGFLQVFAVVINLLPVPGLDGYGAIEPWLSYETQRKLYPVRQWGFLVLFMILLLPNPIGAEIRGLILGVFDLLGGDHDFAGIGRRLAMPWQ</sequence>
<dbReference type="Proteomes" id="UP000004816">
    <property type="component" value="Unassembled WGS sequence"/>
</dbReference>
<name>E5XNW2_SEGRC</name>
<evidence type="ECO:0000256" key="5">
    <source>
        <dbReference type="ARBA" id="ARBA00022670"/>
    </source>
</evidence>
<evidence type="ECO:0000256" key="7">
    <source>
        <dbReference type="ARBA" id="ARBA00022723"/>
    </source>
</evidence>
<evidence type="ECO:0000256" key="4">
    <source>
        <dbReference type="ARBA" id="ARBA00022475"/>
    </source>
</evidence>
<organism evidence="14 15">
    <name type="scientific">Segniliparus rugosus (strain ATCC BAA-974 / DSM 45345 / CCUG 50838 / CIP 108380 / JCM 13579 / CDC 945)</name>
    <dbReference type="NCBI Taxonomy" id="679197"/>
    <lineage>
        <taxon>Bacteria</taxon>
        <taxon>Bacillati</taxon>
        <taxon>Actinomycetota</taxon>
        <taxon>Actinomycetes</taxon>
        <taxon>Mycobacteriales</taxon>
        <taxon>Segniliparaceae</taxon>
        <taxon>Segniliparus</taxon>
    </lineage>
</organism>
<keyword evidence="6 13" id="KW-0812">Transmembrane</keyword>
<dbReference type="AlphaFoldDB" id="E5XNW2"/>
<dbReference type="InterPro" id="IPR044537">
    <property type="entry name" value="Rip2-like"/>
</dbReference>
<evidence type="ECO:0000256" key="10">
    <source>
        <dbReference type="ARBA" id="ARBA00022989"/>
    </source>
</evidence>
<feature type="transmembrane region" description="Helical" evidence="13">
    <location>
        <begin position="174"/>
        <end position="196"/>
    </location>
</feature>
<dbReference type="STRING" id="679197.HMPREF9336_01183"/>
<evidence type="ECO:0000256" key="12">
    <source>
        <dbReference type="ARBA" id="ARBA00023136"/>
    </source>
</evidence>
<feature type="transmembrane region" description="Helical" evidence="13">
    <location>
        <begin position="15"/>
        <end position="32"/>
    </location>
</feature>
<dbReference type="HOGENOM" id="CLU_066211_0_0_11"/>
<keyword evidence="12 13" id="KW-0472">Membrane</keyword>
<evidence type="ECO:0000256" key="6">
    <source>
        <dbReference type="ARBA" id="ARBA00022692"/>
    </source>
</evidence>
<comment type="caution">
    <text evidence="14">The sequence shown here is derived from an EMBL/GenBank/DDBJ whole genome shotgun (WGS) entry which is preliminary data.</text>
</comment>
<dbReference type="eggNOG" id="COG1994">
    <property type="taxonomic scope" value="Bacteria"/>
</dbReference>
<feature type="transmembrane region" description="Helical" evidence="13">
    <location>
        <begin position="95"/>
        <end position="116"/>
    </location>
</feature>
<evidence type="ECO:0000313" key="15">
    <source>
        <dbReference type="Proteomes" id="UP000004816"/>
    </source>
</evidence>
<comment type="subcellular location">
    <subcellularLocation>
        <location evidence="2">Cell membrane</location>
        <topology evidence="2">Multi-pass membrane protein</topology>
    </subcellularLocation>
</comment>
<dbReference type="PANTHER" id="PTHR35864:SF1">
    <property type="entry name" value="ZINC METALLOPROTEASE YWHC-RELATED"/>
    <property type="match status" value="1"/>
</dbReference>
<dbReference type="GO" id="GO:0008237">
    <property type="term" value="F:metallopeptidase activity"/>
    <property type="evidence" value="ECO:0007669"/>
    <property type="project" value="UniProtKB-KW"/>
</dbReference>
<dbReference type="OrthoDB" id="9800627at2"/>
<reference evidence="14 15" key="1">
    <citation type="journal article" date="2011" name="Stand. Genomic Sci.">
        <title>High quality draft genome sequence of Segniliparus rugosus CDC 945(T)= (ATCC BAA-974(T)).</title>
        <authorList>
            <person name="Earl A.M."/>
            <person name="Desjardins C.A."/>
            <person name="Fitzgerald M.G."/>
            <person name="Arachchi H.M."/>
            <person name="Zeng Q."/>
            <person name="Mehta T."/>
            <person name="Griggs A."/>
            <person name="Birren B.W."/>
            <person name="Toney N.C."/>
            <person name="Carr J."/>
            <person name="Posey J."/>
            <person name="Butler W.R."/>
        </authorList>
    </citation>
    <scope>NUCLEOTIDE SEQUENCE [LARGE SCALE GENOMIC DNA]</scope>
    <source>
        <strain evidence="15">ATCC BAA-974 / DSM 45345 / CCUG 50838 / CIP 108380 / JCM 13579 / CDC 945</strain>
    </source>
</reference>
<evidence type="ECO:0000313" key="14">
    <source>
        <dbReference type="EMBL" id="EFV13957.1"/>
    </source>
</evidence>